<protein>
    <recommendedName>
        <fullName evidence="3">EF-hand domain-containing protein</fullName>
    </recommendedName>
</protein>
<evidence type="ECO:0008006" key="3">
    <source>
        <dbReference type="Google" id="ProtNLM"/>
    </source>
</evidence>
<gene>
    <name evidence="1" type="ORF">PPRIM_AZ9-3.1.T0130350</name>
</gene>
<evidence type="ECO:0000313" key="1">
    <source>
        <dbReference type="EMBL" id="CAD8049236.1"/>
    </source>
</evidence>
<dbReference type="Proteomes" id="UP000688137">
    <property type="component" value="Unassembled WGS sequence"/>
</dbReference>
<name>A0A8S1K870_PARPR</name>
<keyword evidence="2" id="KW-1185">Reference proteome</keyword>
<comment type="caution">
    <text evidence="1">The sequence shown here is derived from an EMBL/GenBank/DDBJ whole genome shotgun (WGS) entry which is preliminary data.</text>
</comment>
<sequence>MNYKNKMFKVHQYPLIQITIDLGQNKSDQLILYRHTDPYQEASAFVQRNNLQPKLIQTISNSIIKQMKAYDEMMIITYDKKQQETNYLQNLKQNHLELQQKLKSPSPNKLKSSTQNLKISKQPSNYQVHDDLPTDKVVIKKLFKLLDGDQDGLISIQRINFYNIPIQIQNKVQNKIENSSIPLEFEDFYLKLKEDPQDEYFQTLKLVSQIFSIPRIKVLI</sequence>
<dbReference type="EMBL" id="CAJJDM010000010">
    <property type="protein sequence ID" value="CAD8049236.1"/>
    <property type="molecule type" value="Genomic_DNA"/>
</dbReference>
<dbReference type="AlphaFoldDB" id="A0A8S1K870"/>
<accession>A0A8S1K870</accession>
<dbReference type="PANTHER" id="PTHR35381">
    <property type="entry name" value="EF-HAND DOMAIN-CONTAINING PROTEIN"/>
    <property type="match status" value="1"/>
</dbReference>
<evidence type="ECO:0000313" key="2">
    <source>
        <dbReference type="Proteomes" id="UP000688137"/>
    </source>
</evidence>
<proteinExistence type="predicted"/>
<reference evidence="1" key="1">
    <citation type="submission" date="2021-01" db="EMBL/GenBank/DDBJ databases">
        <authorList>
            <consortium name="Genoscope - CEA"/>
            <person name="William W."/>
        </authorList>
    </citation>
    <scope>NUCLEOTIDE SEQUENCE</scope>
</reference>
<dbReference type="OMA" id="PLIQITI"/>
<dbReference type="PANTHER" id="PTHR35381:SF1">
    <property type="entry name" value="EF-HAND DOMAIN-CONTAINING PROTEIN"/>
    <property type="match status" value="1"/>
</dbReference>
<organism evidence="1 2">
    <name type="scientific">Paramecium primaurelia</name>
    <dbReference type="NCBI Taxonomy" id="5886"/>
    <lineage>
        <taxon>Eukaryota</taxon>
        <taxon>Sar</taxon>
        <taxon>Alveolata</taxon>
        <taxon>Ciliophora</taxon>
        <taxon>Intramacronucleata</taxon>
        <taxon>Oligohymenophorea</taxon>
        <taxon>Peniculida</taxon>
        <taxon>Parameciidae</taxon>
        <taxon>Paramecium</taxon>
    </lineage>
</organism>